<evidence type="ECO:0000256" key="1">
    <source>
        <dbReference type="SAM" id="Phobius"/>
    </source>
</evidence>
<keyword evidence="1" id="KW-0812">Transmembrane</keyword>
<dbReference type="STRING" id="1817828.A2722_03125"/>
<accession>A0A1F5PFA7</accession>
<feature type="transmembrane region" description="Helical" evidence="1">
    <location>
        <begin position="20"/>
        <end position="43"/>
    </location>
</feature>
<gene>
    <name evidence="2" type="ORF">A2722_03125</name>
</gene>
<comment type="caution">
    <text evidence="2">The sequence shown here is derived from an EMBL/GenBank/DDBJ whole genome shotgun (WGS) entry which is preliminary data.</text>
</comment>
<dbReference type="EMBL" id="MFEO01000032">
    <property type="protein sequence ID" value="OGE88583.1"/>
    <property type="molecule type" value="Genomic_DNA"/>
</dbReference>
<organism evidence="2 3">
    <name type="scientific">Candidatus Doudnabacteria bacterium RIFCSPHIGHO2_01_FULL_50_11</name>
    <dbReference type="NCBI Taxonomy" id="1817828"/>
    <lineage>
        <taxon>Bacteria</taxon>
        <taxon>Candidatus Doudnaibacteriota</taxon>
    </lineage>
</organism>
<sequence>MDGTKGDTSKMEKPIAASALNKALAFGLATTLVVWTFGVFMALPAQAVDQHPNGSLVVSGTTVYKIMDGQRWGFPSANVFMSHGYEWSEVVSANSADLALPQAANVMFADGTLVNDNGTVFVVFNGQKRGFTSASVFTGLGFKFANVINDSTAGYTQGTDISDTAMSHPAGTLVNYSGTIWMITGTGRAGIPSLAVFNSWGLDFADVTPANAADLALGVEANVGYRVGTLVNDSGTVYAITSSNGKQGFPTASCYTDFGFMWSSLIAGSTSGLTAGANLCTGVTPPPGPPPGPTSTGNLSVSLASDTPASGIAIKGAARVPFTKINLTASGGDVVIDSWVVQRMGTALDSDFSSVDIVDLSTNATINDIGKTFNSDHTATFSEDLTLLNGTSKSVMLAGNIASSPGAGDMPALALTAITTKGGTVSVSLPILGNGMTINTAITIGTATVSRGAYSNATSTALEVGRIAYNMFSFQVNAGATEDISFSQVKVYQTGSASLATDLKNIKLYRDGTFLANGVVSVNNSNYVNFSFPAETILKGQTNQYIVQVDVAGGSGRTVQLGIYRTTDLLVIGKTYNAGITPGYTGTGAHINRNPVLVDNTATISTGTLQVGRSSTVAATNITIGSGQVLGAFEFEAKGEPVRITALTLTITSTTSNGAVAAASLQSVRLVDANGNTVAGPTDPTVTSASVITVALTDTFTVPVGTNAYKVVATLTTSGNWSTNDTIYAGINTPGSAITARGETTGNTITATPSSNITTATQTVKTAGLTVTKNSTPTNQSVITNSQGVLAGSWTFDATNSGEDIRITAIGIAASSTGKTNNLTLKWNGTAQSPVNSAPTAGGNPRTTAATSTFALTSPIVVTKGTSGILNLYIDVGSNSNAGEVNQFGITSNAAITAYGLTTGNAASVSTIANDGALLTIAAAGTLTITQDASQPASRLVVHGTSGVTLAEVRLKATNESVDITKLTVRVEDGTLSGTATSTFSQIAKVFLKLDGAVVGSASGYSLGQAETQINFNRGDLTIPADSTGKKLSILGDVVALGTNEPGTANADIRAGLRGKNGFTATGNGSNSGATVTYTDSTGTAFILHKAVPAVTFGTPAAHLASTVVLNQAKVSAVGGTVGLYALTYSVATSSGTTATAFYTKLTTCGGACGSVVDGSQLSASANGTYLIDGTVTINLPVSNSQSHGKRYLAIAAGGTATIDLYATVGRSGSPTADSISTSLLGDTATTVLRNVGGSPAAVFTKNDQGNFVWSDINLDESQAASSLTSLQWYNGYLASGLGATATSTAQVVGN</sequence>
<keyword evidence="1" id="KW-1133">Transmembrane helix</keyword>
<evidence type="ECO:0000313" key="2">
    <source>
        <dbReference type="EMBL" id="OGE88583.1"/>
    </source>
</evidence>
<keyword evidence="1" id="KW-0472">Membrane</keyword>
<proteinExistence type="predicted"/>
<dbReference type="Proteomes" id="UP000178377">
    <property type="component" value="Unassembled WGS sequence"/>
</dbReference>
<evidence type="ECO:0000313" key="3">
    <source>
        <dbReference type="Proteomes" id="UP000178377"/>
    </source>
</evidence>
<protein>
    <submittedName>
        <fullName evidence="2">Uncharacterized protein</fullName>
    </submittedName>
</protein>
<name>A0A1F5PFA7_9BACT</name>
<reference evidence="2 3" key="1">
    <citation type="journal article" date="2016" name="Nat. Commun.">
        <title>Thousands of microbial genomes shed light on interconnected biogeochemical processes in an aquifer system.</title>
        <authorList>
            <person name="Anantharaman K."/>
            <person name="Brown C.T."/>
            <person name="Hug L.A."/>
            <person name="Sharon I."/>
            <person name="Castelle C.J."/>
            <person name="Probst A.J."/>
            <person name="Thomas B.C."/>
            <person name="Singh A."/>
            <person name="Wilkins M.J."/>
            <person name="Karaoz U."/>
            <person name="Brodie E.L."/>
            <person name="Williams K.H."/>
            <person name="Hubbard S.S."/>
            <person name="Banfield J.F."/>
        </authorList>
    </citation>
    <scope>NUCLEOTIDE SEQUENCE [LARGE SCALE GENOMIC DNA]</scope>
</reference>